<keyword evidence="8 9" id="KW-0807">Transducer</keyword>
<evidence type="ECO:0000256" key="4">
    <source>
        <dbReference type="ARBA" id="ARBA00022989"/>
    </source>
</evidence>
<evidence type="ECO:0000256" key="5">
    <source>
        <dbReference type="ARBA" id="ARBA00023040"/>
    </source>
</evidence>
<feature type="domain" description="G-protein coupled receptors family 1 profile" evidence="11">
    <location>
        <begin position="147"/>
        <end position="392"/>
    </location>
</feature>
<feature type="transmembrane region" description="Helical" evidence="10">
    <location>
        <begin position="131"/>
        <end position="156"/>
    </location>
</feature>
<dbReference type="InterPro" id="IPR002277">
    <property type="entry name" value="LPA_rcpt_EDG2"/>
</dbReference>
<proteinExistence type="inferred from homology"/>
<keyword evidence="5 9" id="KW-0297">G-protein coupled receptor</keyword>
<feature type="transmembrane region" description="Helical" evidence="10">
    <location>
        <begin position="245"/>
        <end position="267"/>
    </location>
</feature>
<evidence type="ECO:0000313" key="13">
    <source>
        <dbReference type="Proteomes" id="UP000694389"/>
    </source>
</evidence>
<dbReference type="AlphaFoldDB" id="A0A8C4NK61"/>
<feature type="transmembrane region" description="Helical" evidence="10">
    <location>
        <begin position="287"/>
        <end position="315"/>
    </location>
</feature>
<evidence type="ECO:0000256" key="3">
    <source>
        <dbReference type="ARBA" id="ARBA00022692"/>
    </source>
</evidence>
<evidence type="ECO:0000256" key="2">
    <source>
        <dbReference type="ARBA" id="ARBA00022475"/>
    </source>
</evidence>
<evidence type="ECO:0000256" key="7">
    <source>
        <dbReference type="ARBA" id="ARBA00023170"/>
    </source>
</evidence>
<reference evidence="12" key="1">
    <citation type="submission" date="2025-08" db="UniProtKB">
        <authorList>
            <consortium name="Ensembl"/>
        </authorList>
    </citation>
    <scope>IDENTIFICATION</scope>
</reference>
<name>A0A8C4NK61_DICLA</name>
<dbReference type="Ensembl" id="ENSDLAT00005036202.2">
    <property type="protein sequence ID" value="ENSDLAP00005033910.2"/>
    <property type="gene ID" value="ENSDLAG00005015196.2"/>
</dbReference>
<dbReference type="GO" id="GO:0001525">
    <property type="term" value="P:angiogenesis"/>
    <property type="evidence" value="ECO:0007669"/>
    <property type="project" value="Ensembl"/>
</dbReference>
<dbReference type="Proteomes" id="UP000694389">
    <property type="component" value="Unassembled WGS sequence"/>
</dbReference>
<gene>
    <name evidence="12" type="primary">lpar2a</name>
</gene>
<dbReference type="GO" id="GO:0005886">
    <property type="term" value="C:plasma membrane"/>
    <property type="evidence" value="ECO:0007669"/>
    <property type="project" value="UniProtKB-SubCell"/>
</dbReference>
<evidence type="ECO:0000256" key="9">
    <source>
        <dbReference type="RuleBase" id="RU000688"/>
    </source>
</evidence>
<dbReference type="GO" id="GO:0045647">
    <property type="term" value="P:negative regulation of erythrocyte differentiation"/>
    <property type="evidence" value="ECO:0007669"/>
    <property type="project" value="Ensembl"/>
</dbReference>
<keyword evidence="6 10" id="KW-0472">Membrane</keyword>
<dbReference type="GO" id="GO:0070915">
    <property type="term" value="F:lysophosphatidic acid receptor activity"/>
    <property type="evidence" value="ECO:0007669"/>
    <property type="project" value="Ensembl"/>
</dbReference>
<accession>A0A8C4NK61</accession>
<keyword evidence="7 9" id="KW-0675">Receptor</keyword>
<dbReference type="PRINTS" id="PR01148">
    <property type="entry name" value="EDG2RECEPTOR"/>
</dbReference>
<comment type="similarity">
    <text evidence="9">Belongs to the G-protein coupled receptor 1 family.</text>
</comment>
<evidence type="ECO:0000313" key="12">
    <source>
        <dbReference type="Ensembl" id="ENSDLAP00005033910.2"/>
    </source>
</evidence>
<dbReference type="SUPFAM" id="SSF81321">
    <property type="entry name" value="Family A G protein-coupled receptor-like"/>
    <property type="match status" value="1"/>
</dbReference>
<feature type="transmembrane region" description="Helical" evidence="10">
    <location>
        <begin position="336"/>
        <end position="360"/>
    </location>
</feature>
<keyword evidence="4 10" id="KW-1133">Transmembrane helix</keyword>
<dbReference type="GO" id="GO:0002574">
    <property type="term" value="P:thrombocyte differentiation"/>
    <property type="evidence" value="ECO:0007669"/>
    <property type="project" value="Ensembl"/>
</dbReference>
<feature type="transmembrane region" description="Helical" evidence="10">
    <location>
        <begin position="163"/>
        <end position="183"/>
    </location>
</feature>
<evidence type="ECO:0000256" key="1">
    <source>
        <dbReference type="ARBA" id="ARBA00004651"/>
    </source>
</evidence>
<sequence>MSALEAQKESNRLCVCFFSFSSSFSWRRLALPGRVSTGPAELSENQRRLPETVPSCGRTEVKATNSLPLSTNGSGTTLVSCRTCLDGGKPNHGVMATESSMWNTCDYSHNVTFFYDYVGKNISLYWTTRDLVVIGLGLTVCLIVVLANLMVMVAIFMNHRFHFPIYYLMGNMAAADLFAGIAYANLMLNTGPMTRKLTKEQWYIRGALIEMSLTASVANLLAVAVERHQTITTMQLHSKMTKRRVVLLIVCIWAVSIIMGLVPSTIWNCECDLDDCSTMAPLYSRRFLIFWAGLNLLTFFIMAGMYTRIFMYVRYQSRYTSRHTAEMWHSQTVVNLMKTISMVLGAFIICWTPGLVTLLLDGLVGKASHINAVEKFCLVIAECNSLVNPIIYSLRDDEMRTTFKTILYCLCRRSADQEGRPSPVVTAPPLPEETLSCVQKHEDQAVCMETNNTEDRWTIPGV</sequence>
<dbReference type="Pfam" id="PF00001">
    <property type="entry name" value="7tm_1"/>
    <property type="match status" value="1"/>
</dbReference>
<dbReference type="InterPro" id="IPR017452">
    <property type="entry name" value="GPCR_Rhodpsn_7TM"/>
</dbReference>
<dbReference type="Gene3D" id="1.20.1070.10">
    <property type="entry name" value="Rhodopsin 7-helix transmembrane proteins"/>
    <property type="match status" value="1"/>
</dbReference>
<evidence type="ECO:0000256" key="6">
    <source>
        <dbReference type="ARBA" id="ARBA00023136"/>
    </source>
</evidence>
<comment type="subcellular location">
    <subcellularLocation>
        <location evidence="1">Cell membrane</location>
        <topology evidence="1">Multi-pass membrane protein</topology>
    </subcellularLocation>
</comment>
<keyword evidence="3 9" id="KW-0812">Transmembrane</keyword>
<dbReference type="PROSITE" id="PS50262">
    <property type="entry name" value="G_PROTEIN_RECEP_F1_2"/>
    <property type="match status" value="1"/>
</dbReference>
<dbReference type="PRINTS" id="PR00237">
    <property type="entry name" value="GPCRRHODOPSN"/>
</dbReference>
<reference evidence="12" key="2">
    <citation type="submission" date="2025-09" db="UniProtKB">
        <authorList>
            <consortium name="Ensembl"/>
        </authorList>
    </citation>
    <scope>IDENTIFICATION</scope>
</reference>
<protein>
    <submittedName>
        <fullName evidence="12">Lysophosphatidic acid receptor 2a</fullName>
    </submittedName>
</protein>
<feature type="transmembrane region" description="Helical" evidence="10">
    <location>
        <begin position="203"/>
        <end position="225"/>
    </location>
</feature>
<dbReference type="PANTHER" id="PTHR22750">
    <property type="entry name" value="G-PROTEIN COUPLED RECEPTOR"/>
    <property type="match status" value="1"/>
</dbReference>
<evidence type="ECO:0000256" key="8">
    <source>
        <dbReference type="ARBA" id="ARBA00023224"/>
    </source>
</evidence>
<keyword evidence="2" id="KW-1003">Cell membrane</keyword>
<dbReference type="InterPro" id="IPR000276">
    <property type="entry name" value="GPCR_Rhodpsn"/>
</dbReference>
<dbReference type="GeneTree" id="ENSGT01120000271896"/>
<organism evidence="12 13">
    <name type="scientific">Dicentrarchus labrax</name>
    <name type="common">European seabass</name>
    <name type="synonym">Morone labrax</name>
    <dbReference type="NCBI Taxonomy" id="13489"/>
    <lineage>
        <taxon>Eukaryota</taxon>
        <taxon>Metazoa</taxon>
        <taxon>Chordata</taxon>
        <taxon>Craniata</taxon>
        <taxon>Vertebrata</taxon>
        <taxon>Euteleostomi</taxon>
        <taxon>Actinopterygii</taxon>
        <taxon>Neopterygii</taxon>
        <taxon>Teleostei</taxon>
        <taxon>Neoteleostei</taxon>
        <taxon>Acanthomorphata</taxon>
        <taxon>Eupercaria</taxon>
        <taxon>Moronidae</taxon>
        <taxon>Dicentrarchus</taxon>
    </lineage>
</organism>
<keyword evidence="13" id="KW-1185">Reference proteome</keyword>
<evidence type="ECO:0000259" key="11">
    <source>
        <dbReference type="PROSITE" id="PS50262"/>
    </source>
</evidence>
<dbReference type="PROSITE" id="PS00237">
    <property type="entry name" value="G_PROTEIN_RECEP_F1_1"/>
    <property type="match status" value="1"/>
</dbReference>
<evidence type="ECO:0000256" key="10">
    <source>
        <dbReference type="SAM" id="Phobius"/>
    </source>
</evidence>